<evidence type="ECO:0000313" key="1">
    <source>
        <dbReference type="EMBL" id="SPO36152.1"/>
    </source>
</evidence>
<accession>A0A5C3EVS9</accession>
<dbReference type="Proteomes" id="UP000323386">
    <property type="component" value="Unassembled WGS sequence"/>
</dbReference>
<name>A0A5C3EVS9_9BASI</name>
<protein>
    <submittedName>
        <fullName evidence="1">Uncharacterized protein</fullName>
    </submittedName>
</protein>
<proteinExistence type="predicted"/>
<dbReference type="AlphaFoldDB" id="A0A5C3EVS9"/>
<keyword evidence="2" id="KW-1185">Reference proteome</keyword>
<organism evidence="1 2">
    <name type="scientific">Pseudozyma flocculosa</name>
    <dbReference type="NCBI Taxonomy" id="84751"/>
    <lineage>
        <taxon>Eukaryota</taxon>
        <taxon>Fungi</taxon>
        <taxon>Dikarya</taxon>
        <taxon>Basidiomycota</taxon>
        <taxon>Ustilaginomycotina</taxon>
        <taxon>Ustilaginomycetes</taxon>
        <taxon>Ustilaginales</taxon>
        <taxon>Ustilaginaceae</taxon>
        <taxon>Pseudozyma</taxon>
    </lineage>
</organism>
<sequence>MARSSLLPSSRTYSGLLSVAGVTLVLLPRSASLSLRLTSVRLACLSDLAGRAVRRLSLIQFFAFLLASRPARWDPHPRPRPAVLGPCPVSWTRRTELDPTRVFSLTALSRTHLPPSPSPSASVSPFHQSYSHTLCPRLGLPSPRSLSQPFIRALNAARAP</sequence>
<gene>
    <name evidence="1" type="ORF">PSFLO_01623</name>
</gene>
<evidence type="ECO:0000313" key="2">
    <source>
        <dbReference type="Proteomes" id="UP000323386"/>
    </source>
</evidence>
<dbReference type="EMBL" id="OOIP01000003">
    <property type="protein sequence ID" value="SPO36152.1"/>
    <property type="molecule type" value="Genomic_DNA"/>
</dbReference>
<reference evidence="1 2" key="1">
    <citation type="submission" date="2018-03" db="EMBL/GenBank/DDBJ databases">
        <authorList>
            <person name="Guldener U."/>
        </authorList>
    </citation>
    <scope>NUCLEOTIDE SEQUENCE [LARGE SCALE GENOMIC DNA]</scope>
    <source>
        <strain evidence="1 2">DAOM196992</strain>
    </source>
</reference>